<dbReference type="Pfam" id="PF00583">
    <property type="entry name" value="Acetyltransf_1"/>
    <property type="match status" value="1"/>
</dbReference>
<dbReference type="GO" id="GO:0016747">
    <property type="term" value="F:acyltransferase activity, transferring groups other than amino-acyl groups"/>
    <property type="evidence" value="ECO:0007669"/>
    <property type="project" value="InterPro"/>
</dbReference>
<feature type="domain" description="N-acetyltransferase" evidence="1">
    <location>
        <begin position="19"/>
        <end position="174"/>
    </location>
</feature>
<dbReference type="EMBL" id="CP117255">
    <property type="protein sequence ID" value="WFR94020.1"/>
    <property type="molecule type" value="Genomic_DNA"/>
</dbReference>
<dbReference type="InterPro" id="IPR051531">
    <property type="entry name" value="N-acetyltransferase"/>
</dbReference>
<evidence type="ECO:0000313" key="2">
    <source>
        <dbReference type="EMBL" id="WFR94020.1"/>
    </source>
</evidence>
<sequence>MNETPNPDKLRAVAPPEGLLVRAAEIDDAEGIAAIANLPGFRAGTLRLPYQTTDDTRRWLSKAEAALPRLVAVLDGKIVGNAGLRRFEGRRQHVGSIGMGVHDAYTGRGIGNALLGTLLDCADNWLNIRRVELTVYADNVAAIALYKRFGFIEEGRLMDFAFRAGSYVDALTMARLRH</sequence>
<protein>
    <submittedName>
        <fullName evidence="2">GNAT family N-acetyltransferase</fullName>
        <ecNumber evidence="2">2.3.1.-</ecNumber>
    </submittedName>
</protein>
<dbReference type="InterPro" id="IPR016181">
    <property type="entry name" value="Acyl_CoA_acyltransferase"/>
</dbReference>
<keyword evidence="2" id="KW-0808">Transferase</keyword>
<reference evidence="2 3" key="1">
    <citation type="journal article" date="2018" name="Sci. Rep.">
        <title>Rhizobium tumorigenes sp. nov., a novel plant tumorigenic bacterium isolated from cane gall tumors on thornless blackberry.</title>
        <authorList>
            <person name="Kuzmanovi N."/>
            <person name="Smalla K."/>
            <person name="Gronow S."/>
            <person name="PuBawska J."/>
        </authorList>
    </citation>
    <scope>NUCLEOTIDE SEQUENCE [LARGE SCALE GENOMIC DNA]</scope>
    <source>
        <strain evidence="2 3">1078</strain>
    </source>
</reference>
<dbReference type="Gene3D" id="3.40.630.30">
    <property type="match status" value="1"/>
</dbReference>
<gene>
    <name evidence="2" type="ORF">PR017_09165</name>
</gene>
<dbReference type="CDD" id="cd04301">
    <property type="entry name" value="NAT_SF"/>
    <property type="match status" value="1"/>
</dbReference>
<dbReference type="KEGG" id="rtu:PR017_09165"/>
<dbReference type="EC" id="2.3.1.-" evidence="2"/>
<keyword evidence="3" id="KW-1185">Reference proteome</keyword>
<dbReference type="RefSeq" id="WP_111222861.1">
    <property type="nucleotide sequence ID" value="NZ_CP117255.1"/>
</dbReference>
<dbReference type="InterPro" id="IPR000182">
    <property type="entry name" value="GNAT_dom"/>
</dbReference>
<accession>A0AAF1KBK4</accession>
<dbReference type="AlphaFoldDB" id="A0AAF1KBK4"/>
<dbReference type="PANTHER" id="PTHR43792">
    <property type="entry name" value="GNAT FAMILY, PUTATIVE (AFU_ORTHOLOGUE AFUA_3G00765)-RELATED-RELATED"/>
    <property type="match status" value="1"/>
</dbReference>
<keyword evidence="2" id="KW-0012">Acyltransferase</keyword>
<name>A0AAF1KBK4_9HYPH</name>
<evidence type="ECO:0000259" key="1">
    <source>
        <dbReference type="PROSITE" id="PS51186"/>
    </source>
</evidence>
<proteinExistence type="predicted"/>
<dbReference type="PROSITE" id="PS51186">
    <property type="entry name" value="GNAT"/>
    <property type="match status" value="1"/>
</dbReference>
<dbReference type="SUPFAM" id="SSF55729">
    <property type="entry name" value="Acyl-CoA N-acyltransferases (Nat)"/>
    <property type="match status" value="1"/>
</dbReference>
<dbReference type="Proteomes" id="UP000249499">
    <property type="component" value="Chromosome"/>
</dbReference>
<reference evidence="3" key="2">
    <citation type="journal article" date="2023" name="MicrobiologyOpen">
        <title>Genomics of the tumorigenes clade of the family Rhizobiaceae and description of Rhizobium rhododendri sp. nov.</title>
        <authorList>
            <person name="Kuzmanovic N."/>
            <person name="diCenzo G.C."/>
            <person name="Bunk B."/>
            <person name="Sproeer C."/>
            <person name="Fruehling A."/>
            <person name="Neumann-Schaal M."/>
            <person name="Overmann J."/>
            <person name="Smalla K."/>
        </authorList>
    </citation>
    <scope>NUCLEOTIDE SEQUENCE [LARGE SCALE GENOMIC DNA]</scope>
    <source>
        <strain evidence="3">1078</strain>
    </source>
</reference>
<evidence type="ECO:0000313" key="3">
    <source>
        <dbReference type="Proteomes" id="UP000249499"/>
    </source>
</evidence>
<organism evidence="2 3">
    <name type="scientific">Rhizobium tumorigenes</name>
    <dbReference type="NCBI Taxonomy" id="2041385"/>
    <lineage>
        <taxon>Bacteria</taxon>
        <taxon>Pseudomonadati</taxon>
        <taxon>Pseudomonadota</taxon>
        <taxon>Alphaproteobacteria</taxon>
        <taxon>Hyphomicrobiales</taxon>
        <taxon>Rhizobiaceae</taxon>
        <taxon>Rhizobium/Agrobacterium group</taxon>
        <taxon>Rhizobium</taxon>
    </lineage>
</organism>